<evidence type="ECO:0000313" key="2">
    <source>
        <dbReference type="Proteomes" id="UP001153712"/>
    </source>
</evidence>
<proteinExistence type="predicted"/>
<dbReference type="AlphaFoldDB" id="A0A9N9TSH7"/>
<dbReference type="Proteomes" id="UP001153712">
    <property type="component" value="Chromosome 4"/>
</dbReference>
<reference evidence="1" key="1">
    <citation type="submission" date="2022-01" db="EMBL/GenBank/DDBJ databases">
        <authorList>
            <person name="King R."/>
        </authorList>
    </citation>
    <scope>NUCLEOTIDE SEQUENCE</scope>
</reference>
<protein>
    <submittedName>
        <fullName evidence="1">Uncharacterized protein</fullName>
    </submittedName>
</protein>
<sequence>MLCIIPITNKIELQLIVVKCSSAKIYRQQLCQMHRFFGFYNINTNSCDCDIKPLQCCS</sequence>
<organism evidence="1 2">
    <name type="scientific">Phyllotreta striolata</name>
    <name type="common">Striped flea beetle</name>
    <name type="synonym">Crioceris striolata</name>
    <dbReference type="NCBI Taxonomy" id="444603"/>
    <lineage>
        <taxon>Eukaryota</taxon>
        <taxon>Metazoa</taxon>
        <taxon>Ecdysozoa</taxon>
        <taxon>Arthropoda</taxon>
        <taxon>Hexapoda</taxon>
        <taxon>Insecta</taxon>
        <taxon>Pterygota</taxon>
        <taxon>Neoptera</taxon>
        <taxon>Endopterygota</taxon>
        <taxon>Coleoptera</taxon>
        <taxon>Polyphaga</taxon>
        <taxon>Cucujiformia</taxon>
        <taxon>Chrysomeloidea</taxon>
        <taxon>Chrysomelidae</taxon>
        <taxon>Galerucinae</taxon>
        <taxon>Alticini</taxon>
        <taxon>Phyllotreta</taxon>
    </lineage>
</organism>
<dbReference type="EMBL" id="OU900097">
    <property type="protein sequence ID" value="CAG9861429.1"/>
    <property type="molecule type" value="Genomic_DNA"/>
</dbReference>
<name>A0A9N9TSH7_PHYSR</name>
<accession>A0A9N9TSH7</accession>
<keyword evidence="2" id="KW-1185">Reference proteome</keyword>
<evidence type="ECO:0000313" key="1">
    <source>
        <dbReference type="EMBL" id="CAG9861429.1"/>
    </source>
</evidence>
<gene>
    <name evidence="1" type="ORF">PHYEVI_LOCUS7769</name>
</gene>